<dbReference type="RefSeq" id="WP_338452490.1">
    <property type="nucleotide sequence ID" value="NZ_CP137640.1"/>
</dbReference>
<gene>
    <name evidence="2" type="ORF">R4Z09_11760</name>
</gene>
<proteinExistence type="predicted"/>
<sequence length="105" mass="11985">MFLEEEVYGMLNWGFGSVMLVQLLFVIRLWMRQKFDTGSFIYVLIHIILFSFAGYNLLIAINTFDYETGMDSEEASVSIAIAGILWALSVFFLLKGGSRLVKTKK</sequence>
<accession>A0ABZ2CIN1</accession>
<name>A0ABZ2CIN1_9BACI</name>
<keyword evidence="3" id="KW-1185">Reference proteome</keyword>
<evidence type="ECO:0000313" key="3">
    <source>
        <dbReference type="Proteomes" id="UP001357223"/>
    </source>
</evidence>
<feature type="transmembrane region" description="Helical" evidence="1">
    <location>
        <begin position="12"/>
        <end position="31"/>
    </location>
</feature>
<feature type="transmembrane region" description="Helical" evidence="1">
    <location>
        <begin position="40"/>
        <end position="63"/>
    </location>
</feature>
<organism evidence="2 3">
    <name type="scientific">Niallia oryzisoli</name>
    <dbReference type="NCBI Taxonomy" id="1737571"/>
    <lineage>
        <taxon>Bacteria</taxon>
        <taxon>Bacillati</taxon>
        <taxon>Bacillota</taxon>
        <taxon>Bacilli</taxon>
        <taxon>Bacillales</taxon>
        <taxon>Bacillaceae</taxon>
        <taxon>Niallia</taxon>
    </lineage>
</organism>
<dbReference type="Proteomes" id="UP001357223">
    <property type="component" value="Chromosome"/>
</dbReference>
<evidence type="ECO:0000313" key="2">
    <source>
        <dbReference type="EMBL" id="WVX83609.1"/>
    </source>
</evidence>
<evidence type="ECO:0000256" key="1">
    <source>
        <dbReference type="SAM" id="Phobius"/>
    </source>
</evidence>
<protein>
    <submittedName>
        <fullName evidence="2">Uncharacterized protein</fullName>
    </submittedName>
</protein>
<reference evidence="2 3" key="1">
    <citation type="submission" date="2023-10" db="EMBL/GenBank/DDBJ databases">
        <title>Niallia locisalis sp.nov. isolated from a salt pond sample.</title>
        <authorList>
            <person name="Li X.-J."/>
            <person name="Dong L."/>
        </authorList>
    </citation>
    <scope>NUCLEOTIDE SEQUENCE [LARGE SCALE GENOMIC DNA]</scope>
    <source>
        <strain evidence="2 3">DSM 29761</strain>
    </source>
</reference>
<keyword evidence="1" id="KW-0812">Transmembrane</keyword>
<keyword evidence="1" id="KW-0472">Membrane</keyword>
<keyword evidence="1" id="KW-1133">Transmembrane helix</keyword>
<feature type="transmembrane region" description="Helical" evidence="1">
    <location>
        <begin position="75"/>
        <end position="94"/>
    </location>
</feature>
<dbReference type="EMBL" id="CP137640">
    <property type="protein sequence ID" value="WVX83609.1"/>
    <property type="molecule type" value="Genomic_DNA"/>
</dbReference>